<protein>
    <submittedName>
        <fullName evidence="7">Triosephosphate/phosphate translocator</fullName>
    </submittedName>
</protein>
<evidence type="ECO:0000313" key="8">
    <source>
        <dbReference type="Proteomes" id="UP000664859"/>
    </source>
</evidence>
<feature type="transmembrane region" description="Helical" evidence="5">
    <location>
        <begin position="147"/>
        <end position="167"/>
    </location>
</feature>
<comment type="subcellular location">
    <subcellularLocation>
        <location evidence="1">Membrane</location>
        <topology evidence="1">Multi-pass membrane protein</topology>
    </subcellularLocation>
</comment>
<keyword evidence="8" id="KW-1185">Reference proteome</keyword>
<dbReference type="PANTHER" id="PTHR11132">
    <property type="entry name" value="SOLUTE CARRIER FAMILY 35"/>
    <property type="match status" value="1"/>
</dbReference>
<keyword evidence="4 5" id="KW-0472">Membrane</keyword>
<dbReference type="AlphaFoldDB" id="A0A835YPU6"/>
<gene>
    <name evidence="7" type="ORF">JKP88DRAFT_258535</name>
</gene>
<feature type="transmembrane region" description="Helical" evidence="5">
    <location>
        <begin position="39"/>
        <end position="61"/>
    </location>
</feature>
<feature type="domain" description="Sugar phosphate transporter" evidence="6">
    <location>
        <begin position="2"/>
        <end position="261"/>
    </location>
</feature>
<feature type="transmembrane region" description="Helical" evidence="5">
    <location>
        <begin position="107"/>
        <end position="126"/>
    </location>
</feature>
<comment type="caution">
    <text evidence="7">The sequence shown here is derived from an EMBL/GenBank/DDBJ whole genome shotgun (WGS) entry which is preliminary data.</text>
</comment>
<evidence type="ECO:0000256" key="3">
    <source>
        <dbReference type="ARBA" id="ARBA00022989"/>
    </source>
</evidence>
<keyword evidence="3 5" id="KW-1133">Transmembrane helix</keyword>
<proteinExistence type="predicted"/>
<sequence>MASLTLIVGIPYVCALWATGLRKAPRLKRAHLATVFPVAMAHCFAHLAAVVSLGAGAVGFVQIVKAAEPLFTAALSAALLGQVLAWPVYLTLLPVVAGVAVASLQELSFSATALAAAMCSNTFAATRSVIGKRAMGRDKGENMDAGNLYAVMTMMATCVLTPLALVLEGPKLRGLWAAAVAAGASPGRLWRDIALSGVFFYLYNEVAFYCLNAIHPLTHGIGNTIKRVVMIAVSVIAFHHRFTPLGVVGSATAIGGVLLYSIVKGHYDEEARKLAKRQAAAVLQKL</sequence>
<dbReference type="InterPro" id="IPR050186">
    <property type="entry name" value="TPT_transporter"/>
</dbReference>
<dbReference type="InterPro" id="IPR004853">
    <property type="entry name" value="Sugar_P_trans_dom"/>
</dbReference>
<dbReference type="GO" id="GO:0016020">
    <property type="term" value="C:membrane"/>
    <property type="evidence" value="ECO:0007669"/>
    <property type="project" value="UniProtKB-SubCell"/>
</dbReference>
<evidence type="ECO:0000256" key="1">
    <source>
        <dbReference type="ARBA" id="ARBA00004141"/>
    </source>
</evidence>
<dbReference type="InterPro" id="IPR037185">
    <property type="entry name" value="EmrE-like"/>
</dbReference>
<reference evidence="7" key="1">
    <citation type="submission" date="2021-02" db="EMBL/GenBank/DDBJ databases">
        <title>First Annotated Genome of the Yellow-green Alga Tribonema minus.</title>
        <authorList>
            <person name="Mahan K.M."/>
        </authorList>
    </citation>
    <scope>NUCLEOTIDE SEQUENCE</scope>
    <source>
        <strain evidence="7">UTEX B ZZ1240</strain>
    </source>
</reference>
<feature type="transmembrane region" description="Helical" evidence="5">
    <location>
        <begin position="73"/>
        <end position="101"/>
    </location>
</feature>
<evidence type="ECO:0000256" key="4">
    <source>
        <dbReference type="ARBA" id="ARBA00023136"/>
    </source>
</evidence>
<dbReference type="Pfam" id="PF03151">
    <property type="entry name" value="TPT"/>
    <property type="match status" value="1"/>
</dbReference>
<accession>A0A835YPU6</accession>
<keyword evidence="2 5" id="KW-0812">Transmembrane</keyword>
<evidence type="ECO:0000256" key="5">
    <source>
        <dbReference type="SAM" id="Phobius"/>
    </source>
</evidence>
<dbReference type="Proteomes" id="UP000664859">
    <property type="component" value="Unassembled WGS sequence"/>
</dbReference>
<dbReference type="SUPFAM" id="SSF103481">
    <property type="entry name" value="Multidrug resistance efflux transporter EmrE"/>
    <property type="match status" value="2"/>
</dbReference>
<feature type="transmembrane region" description="Helical" evidence="5">
    <location>
        <begin position="248"/>
        <end position="267"/>
    </location>
</feature>
<evidence type="ECO:0000259" key="6">
    <source>
        <dbReference type="Pfam" id="PF03151"/>
    </source>
</evidence>
<evidence type="ECO:0000313" key="7">
    <source>
        <dbReference type="EMBL" id="KAG5178423.1"/>
    </source>
</evidence>
<name>A0A835YPU6_9STRA</name>
<dbReference type="OrthoDB" id="6418713at2759"/>
<feature type="transmembrane region" description="Helical" evidence="5">
    <location>
        <begin position="193"/>
        <end position="212"/>
    </location>
</feature>
<evidence type="ECO:0000256" key="2">
    <source>
        <dbReference type="ARBA" id="ARBA00022692"/>
    </source>
</evidence>
<organism evidence="7 8">
    <name type="scientific">Tribonema minus</name>
    <dbReference type="NCBI Taxonomy" id="303371"/>
    <lineage>
        <taxon>Eukaryota</taxon>
        <taxon>Sar</taxon>
        <taxon>Stramenopiles</taxon>
        <taxon>Ochrophyta</taxon>
        <taxon>PX clade</taxon>
        <taxon>Xanthophyceae</taxon>
        <taxon>Tribonematales</taxon>
        <taxon>Tribonemataceae</taxon>
        <taxon>Tribonema</taxon>
    </lineage>
</organism>
<dbReference type="EMBL" id="JAFCMP010000515">
    <property type="protein sequence ID" value="KAG5178423.1"/>
    <property type="molecule type" value="Genomic_DNA"/>
</dbReference>